<organism evidence="2 3">
    <name type="scientific">Trifolium pratense</name>
    <name type="common">Red clover</name>
    <dbReference type="NCBI Taxonomy" id="57577"/>
    <lineage>
        <taxon>Eukaryota</taxon>
        <taxon>Viridiplantae</taxon>
        <taxon>Streptophyta</taxon>
        <taxon>Embryophyta</taxon>
        <taxon>Tracheophyta</taxon>
        <taxon>Spermatophyta</taxon>
        <taxon>Magnoliopsida</taxon>
        <taxon>eudicotyledons</taxon>
        <taxon>Gunneridae</taxon>
        <taxon>Pentapetalae</taxon>
        <taxon>rosids</taxon>
        <taxon>fabids</taxon>
        <taxon>Fabales</taxon>
        <taxon>Fabaceae</taxon>
        <taxon>Papilionoideae</taxon>
        <taxon>50 kb inversion clade</taxon>
        <taxon>NPAAA clade</taxon>
        <taxon>Hologalegina</taxon>
        <taxon>IRL clade</taxon>
        <taxon>Trifolieae</taxon>
        <taxon>Trifolium</taxon>
    </lineage>
</organism>
<gene>
    <name evidence="2" type="ORF">L195_g044160</name>
</gene>
<dbReference type="Proteomes" id="UP000236291">
    <property type="component" value="Unassembled WGS sequence"/>
</dbReference>
<comment type="caution">
    <text evidence="2">The sequence shown here is derived from an EMBL/GenBank/DDBJ whole genome shotgun (WGS) entry which is preliminary data.</text>
</comment>
<evidence type="ECO:0000256" key="1">
    <source>
        <dbReference type="SAM" id="MobiDB-lite"/>
    </source>
</evidence>
<sequence length="93" mass="10128">MDKSNKAKTLGSVTCEKQILSGSGLRCVRYLGSEQQLGLPHSRRTVKVFARKLVIFDDLHAQAGDKANDDKGDGDSPKTTKEIADELPVVKQS</sequence>
<name>A0A2K3MBA4_TRIPR</name>
<dbReference type="EMBL" id="ASHM01055489">
    <property type="protein sequence ID" value="PNX88060.1"/>
    <property type="molecule type" value="Genomic_DNA"/>
</dbReference>
<evidence type="ECO:0000313" key="3">
    <source>
        <dbReference type="Proteomes" id="UP000236291"/>
    </source>
</evidence>
<reference evidence="2 3" key="2">
    <citation type="journal article" date="2017" name="Front. Plant Sci.">
        <title>Gene Classification and Mining of Molecular Markers Useful in Red Clover (Trifolium pratense) Breeding.</title>
        <authorList>
            <person name="Istvanek J."/>
            <person name="Dluhosova J."/>
            <person name="Dluhos P."/>
            <person name="Patkova L."/>
            <person name="Nedelnik J."/>
            <person name="Repkova J."/>
        </authorList>
    </citation>
    <scope>NUCLEOTIDE SEQUENCE [LARGE SCALE GENOMIC DNA]</scope>
    <source>
        <strain evidence="3">cv. Tatra</strain>
        <tissue evidence="2">Young leaves</tissue>
    </source>
</reference>
<feature type="compositionally biased region" description="Basic and acidic residues" evidence="1">
    <location>
        <begin position="66"/>
        <end position="84"/>
    </location>
</feature>
<proteinExistence type="predicted"/>
<evidence type="ECO:0000313" key="2">
    <source>
        <dbReference type="EMBL" id="PNX88060.1"/>
    </source>
</evidence>
<dbReference type="AlphaFoldDB" id="A0A2K3MBA4"/>
<feature type="region of interest" description="Disordered" evidence="1">
    <location>
        <begin position="64"/>
        <end position="93"/>
    </location>
</feature>
<protein>
    <submittedName>
        <fullName evidence="2">Uncharacterized protein</fullName>
    </submittedName>
</protein>
<reference evidence="2 3" key="1">
    <citation type="journal article" date="2014" name="Am. J. Bot.">
        <title>Genome assembly and annotation for red clover (Trifolium pratense; Fabaceae).</title>
        <authorList>
            <person name="Istvanek J."/>
            <person name="Jaros M."/>
            <person name="Krenek A."/>
            <person name="Repkova J."/>
        </authorList>
    </citation>
    <scope>NUCLEOTIDE SEQUENCE [LARGE SCALE GENOMIC DNA]</scope>
    <source>
        <strain evidence="3">cv. Tatra</strain>
        <tissue evidence="2">Young leaves</tissue>
    </source>
</reference>
<accession>A0A2K3MBA4</accession>